<feature type="chain" id="PRO_5047002053" evidence="2">
    <location>
        <begin position="21"/>
        <end position="190"/>
    </location>
</feature>
<feature type="region of interest" description="Disordered" evidence="1">
    <location>
        <begin position="37"/>
        <end position="155"/>
    </location>
</feature>
<evidence type="ECO:0000313" key="3">
    <source>
        <dbReference type="EMBL" id="GAA0546385.1"/>
    </source>
</evidence>
<gene>
    <name evidence="3" type="ORF">GCM10009533_51550</name>
</gene>
<feature type="signal peptide" evidence="2">
    <location>
        <begin position="1"/>
        <end position="20"/>
    </location>
</feature>
<keyword evidence="4" id="KW-1185">Reference proteome</keyword>
<proteinExistence type="predicted"/>
<sequence>MALLFAWAACCSLAPATALAEKPFTSYAGVVPVHRAESDYDAPGQGEQEPGSSAPAPKLQDDDSAPLTPPPPRCPDGQIPVGDECWTPPTGTVLCPDGQVRQPDGTCEPPPPTDDPGEPGSGGPDGSGSGGVQVPVVPAGGVDTGGGGTAGIGVDSGLLTAGVLAAVGASAGLLLLRRGRGVDDPAEGGS</sequence>
<comment type="caution">
    <text evidence="3">The sequence shown here is derived from an EMBL/GenBank/DDBJ whole genome shotgun (WGS) entry which is preliminary data.</text>
</comment>
<protein>
    <submittedName>
        <fullName evidence="3">Uncharacterized protein</fullName>
    </submittedName>
</protein>
<dbReference type="Proteomes" id="UP001500729">
    <property type="component" value="Unassembled WGS sequence"/>
</dbReference>
<feature type="compositionally biased region" description="Low complexity" evidence="1">
    <location>
        <begin position="132"/>
        <end position="141"/>
    </location>
</feature>
<evidence type="ECO:0000313" key="4">
    <source>
        <dbReference type="Proteomes" id="UP001500729"/>
    </source>
</evidence>
<name>A0ABN1DL18_SACER</name>
<reference evidence="3 4" key="1">
    <citation type="journal article" date="2019" name="Int. J. Syst. Evol. Microbiol.">
        <title>The Global Catalogue of Microorganisms (GCM) 10K type strain sequencing project: providing services to taxonomists for standard genome sequencing and annotation.</title>
        <authorList>
            <consortium name="The Broad Institute Genomics Platform"/>
            <consortium name="The Broad Institute Genome Sequencing Center for Infectious Disease"/>
            <person name="Wu L."/>
            <person name="Ma J."/>
        </authorList>
    </citation>
    <scope>NUCLEOTIDE SEQUENCE [LARGE SCALE GENOMIC DNA]</scope>
    <source>
        <strain evidence="3 4">JCM 10303</strain>
    </source>
</reference>
<evidence type="ECO:0000256" key="2">
    <source>
        <dbReference type="SAM" id="SignalP"/>
    </source>
</evidence>
<organism evidence="3 4">
    <name type="scientific">Saccharopolyspora erythraea</name>
    <name type="common">Streptomyces erythraeus</name>
    <dbReference type="NCBI Taxonomy" id="1836"/>
    <lineage>
        <taxon>Bacteria</taxon>
        <taxon>Bacillati</taxon>
        <taxon>Actinomycetota</taxon>
        <taxon>Actinomycetes</taxon>
        <taxon>Pseudonocardiales</taxon>
        <taxon>Pseudonocardiaceae</taxon>
        <taxon>Saccharopolyspora</taxon>
    </lineage>
</organism>
<feature type="compositionally biased region" description="Gly residues" evidence="1">
    <location>
        <begin position="119"/>
        <end position="131"/>
    </location>
</feature>
<dbReference type="EMBL" id="BAAAGS010000041">
    <property type="protein sequence ID" value="GAA0546385.1"/>
    <property type="molecule type" value="Genomic_DNA"/>
</dbReference>
<keyword evidence="2" id="KW-0732">Signal</keyword>
<evidence type="ECO:0000256" key="1">
    <source>
        <dbReference type="SAM" id="MobiDB-lite"/>
    </source>
</evidence>
<accession>A0ABN1DL18</accession>
<feature type="compositionally biased region" description="Gly residues" evidence="1">
    <location>
        <begin position="142"/>
        <end position="151"/>
    </location>
</feature>